<keyword evidence="3 7" id="KW-0489">Methyltransferase</keyword>
<evidence type="ECO:0000256" key="1">
    <source>
        <dbReference type="ARBA" id="ARBA00006594"/>
    </source>
</evidence>
<evidence type="ECO:0000313" key="7">
    <source>
        <dbReference type="EMBL" id="MDA5192797.1"/>
    </source>
</evidence>
<accession>A0A9X3Z677</accession>
<evidence type="ECO:0000256" key="2">
    <source>
        <dbReference type="ARBA" id="ARBA00011900"/>
    </source>
</evidence>
<dbReference type="PIRSF" id="PIRSF000398">
    <property type="entry name" value="M_m6A_EcoRV"/>
    <property type="match status" value="1"/>
</dbReference>
<dbReference type="Proteomes" id="UP001141619">
    <property type="component" value="Unassembled WGS sequence"/>
</dbReference>
<name>A0A9X3Z677_9PROT</name>
<evidence type="ECO:0000256" key="5">
    <source>
        <dbReference type="ARBA" id="ARBA00022691"/>
    </source>
</evidence>
<dbReference type="EC" id="2.1.1.72" evidence="2"/>
<dbReference type="GO" id="GO:0006298">
    <property type="term" value="P:mismatch repair"/>
    <property type="evidence" value="ECO:0007669"/>
    <property type="project" value="TreeGrafter"/>
</dbReference>
<dbReference type="AlphaFoldDB" id="A0A9X3Z677"/>
<gene>
    <name evidence="7" type="ORF">NYP16_02340</name>
</gene>
<dbReference type="Gene3D" id="3.40.50.150">
    <property type="entry name" value="Vaccinia Virus protein VP39"/>
    <property type="match status" value="1"/>
</dbReference>
<evidence type="ECO:0000256" key="3">
    <source>
        <dbReference type="ARBA" id="ARBA00022603"/>
    </source>
</evidence>
<dbReference type="GO" id="GO:1904047">
    <property type="term" value="F:S-adenosyl-L-methionine binding"/>
    <property type="evidence" value="ECO:0007669"/>
    <property type="project" value="TreeGrafter"/>
</dbReference>
<evidence type="ECO:0000256" key="4">
    <source>
        <dbReference type="ARBA" id="ARBA00022679"/>
    </source>
</evidence>
<evidence type="ECO:0000313" key="8">
    <source>
        <dbReference type="Proteomes" id="UP001141619"/>
    </source>
</evidence>
<dbReference type="InterPro" id="IPR012327">
    <property type="entry name" value="MeTrfase_D12"/>
</dbReference>
<dbReference type="InterPro" id="IPR012263">
    <property type="entry name" value="M_m6A_EcoRV"/>
</dbReference>
<sequence length="277" mass="31323">MTTVPALAPIRPVKPIAGYIGGKRNLAARIVTLIERIPHTAYYEPFVGMGGIFLRRRARPKVEAINDISGDVTNLFRMLAEHYPYVMDLLRFRCTSRDEFERLRAIPGEHLTDLQRAVRFIYLQRLAWGGKVSGRMFGVSPQTSASFDIAKLQPMLEAVHDRLSGVIIERLPYDDFIRRYDHAGALFYLDPPYWNCESDYGDNVFSRDDFAKMAEQLSGITGKFLLSLNDTPGVRKAFSAFHQMPVAVRYSITSTVTARGNERGELLISNTMLPAND</sequence>
<protein>
    <recommendedName>
        <fullName evidence="2">site-specific DNA-methyltransferase (adenine-specific)</fullName>
        <ecNumber evidence="2">2.1.1.72</ecNumber>
    </recommendedName>
</protein>
<proteinExistence type="inferred from homology"/>
<dbReference type="RefSeq" id="WP_274942499.1">
    <property type="nucleotide sequence ID" value="NZ_JANWOI010000001.1"/>
</dbReference>
<reference evidence="7" key="2">
    <citation type="journal article" date="2023" name="Syst. Appl. Microbiol.">
        <title>Govania unica gen. nov., sp. nov., a rare biosphere bacterium that represents a novel family in the class Alphaproteobacteria.</title>
        <authorList>
            <person name="Vandamme P."/>
            <person name="Peeters C."/>
            <person name="Hettiarachchi A."/>
            <person name="Cnockaert M."/>
            <person name="Carlier A."/>
        </authorList>
    </citation>
    <scope>NUCLEOTIDE SEQUENCE</scope>
    <source>
        <strain evidence="7">LMG 31809</strain>
    </source>
</reference>
<keyword evidence="4" id="KW-0808">Transferase</keyword>
<dbReference type="GO" id="GO:0009307">
    <property type="term" value="P:DNA restriction-modification system"/>
    <property type="evidence" value="ECO:0007669"/>
    <property type="project" value="InterPro"/>
</dbReference>
<comment type="catalytic activity">
    <reaction evidence="6">
        <text>a 2'-deoxyadenosine in DNA + S-adenosyl-L-methionine = an N(6)-methyl-2'-deoxyadenosine in DNA + S-adenosyl-L-homocysteine + H(+)</text>
        <dbReference type="Rhea" id="RHEA:15197"/>
        <dbReference type="Rhea" id="RHEA-COMP:12418"/>
        <dbReference type="Rhea" id="RHEA-COMP:12419"/>
        <dbReference type="ChEBI" id="CHEBI:15378"/>
        <dbReference type="ChEBI" id="CHEBI:57856"/>
        <dbReference type="ChEBI" id="CHEBI:59789"/>
        <dbReference type="ChEBI" id="CHEBI:90615"/>
        <dbReference type="ChEBI" id="CHEBI:90616"/>
        <dbReference type="EC" id="2.1.1.72"/>
    </reaction>
</comment>
<dbReference type="GO" id="GO:0009007">
    <property type="term" value="F:site-specific DNA-methyltransferase (adenine-specific) activity"/>
    <property type="evidence" value="ECO:0007669"/>
    <property type="project" value="UniProtKB-EC"/>
</dbReference>
<dbReference type="GO" id="GO:0032259">
    <property type="term" value="P:methylation"/>
    <property type="evidence" value="ECO:0007669"/>
    <property type="project" value="UniProtKB-KW"/>
</dbReference>
<dbReference type="Pfam" id="PF02086">
    <property type="entry name" value="MethyltransfD12"/>
    <property type="match status" value="1"/>
</dbReference>
<dbReference type="GO" id="GO:0043565">
    <property type="term" value="F:sequence-specific DNA binding"/>
    <property type="evidence" value="ECO:0007669"/>
    <property type="project" value="TreeGrafter"/>
</dbReference>
<comment type="caution">
    <text evidence="7">The sequence shown here is derived from an EMBL/GenBank/DDBJ whole genome shotgun (WGS) entry which is preliminary data.</text>
</comment>
<dbReference type="SUPFAM" id="SSF53335">
    <property type="entry name" value="S-adenosyl-L-methionine-dependent methyltransferases"/>
    <property type="match status" value="1"/>
</dbReference>
<dbReference type="Gene3D" id="1.10.1020.10">
    <property type="entry name" value="Adenine-specific Methyltransferase, Domain 2"/>
    <property type="match status" value="1"/>
</dbReference>
<dbReference type="EMBL" id="JANWOI010000001">
    <property type="protein sequence ID" value="MDA5192797.1"/>
    <property type="molecule type" value="Genomic_DNA"/>
</dbReference>
<evidence type="ECO:0000256" key="6">
    <source>
        <dbReference type="ARBA" id="ARBA00047942"/>
    </source>
</evidence>
<dbReference type="InterPro" id="IPR023095">
    <property type="entry name" value="Ade_MeTrfase_dom_2"/>
</dbReference>
<dbReference type="PRINTS" id="PR00505">
    <property type="entry name" value="D12N6MTFRASE"/>
</dbReference>
<reference evidence="7" key="1">
    <citation type="submission" date="2022-08" db="EMBL/GenBank/DDBJ databases">
        <authorList>
            <person name="Vandamme P."/>
            <person name="Hettiarachchi A."/>
            <person name="Peeters C."/>
            <person name="Cnockaert M."/>
            <person name="Carlier A."/>
        </authorList>
    </citation>
    <scope>NUCLEOTIDE SEQUENCE</scope>
    <source>
        <strain evidence="7">LMG 31809</strain>
    </source>
</reference>
<comment type="similarity">
    <text evidence="1">Belongs to the N(4)/N(6)-methyltransferase family.</text>
</comment>
<dbReference type="PANTHER" id="PTHR30481">
    <property type="entry name" value="DNA ADENINE METHYLASE"/>
    <property type="match status" value="1"/>
</dbReference>
<keyword evidence="8" id="KW-1185">Reference proteome</keyword>
<dbReference type="InterPro" id="IPR029063">
    <property type="entry name" value="SAM-dependent_MTases_sf"/>
</dbReference>
<keyword evidence="5" id="KW-0949">S-adenosyl-L-methionine</keyword>
<organism evidence="7 8">
    <name type="scientific">Govanella unica</name>
    <dbReference type="NCBI Taxonomy" id="2975056"/>
    <lineage>
        <taxon>Bacteria</taxon>
        <taxon>Pseudomonadati</taxon>
        <taxon>Pseudomonadota</taxon>
        <taxon>Alphaproteobacteria</taxon>
        <taxon>Emcibacterales</taxon>
        <taxon>Govanellaceae</taxon>
        <taxon>Govanella</taxon>
    </lineage>
</organism>
<dbReference type="PANTHER" id="PTHR30481:SF4">
    <property type="entry name" value="SITE-SPECIFIC DNA-METHYLTRANSFERASE (ADENINE-SPECIFIC)"/>
    <property type="match status" value="1"/>
</dbReference>